<dbReference type="AlphaFoldDB" id="A0AAW0L3B7"/>
<keyword evidence="2" id="KW-1185">Reference proteome</keyword>
<gene>
    <name evidence="1" type="ORF">CFP56_009720</name>
</gene>
<comment type="caution">
    <text evidence="1">The sequence shown here is derived from an EMBL/GenBank/DDBJ whole genome shotgun (WGS) entry which is preliminary data.</text>
</comment>
<organism evidence="1 2">
    <name type="scientific">Quercus suber</name>
    <name type="common">Cork oak</name>
    <dbReference type="NCBI Taxonomy" id="58331"/>
    <lineage>
        <taxon>Eukaryota</taxon>
        <taxon>Viridiplantae</taxon>
        <taxon>Streptophyta</taxon>
        <taxon>Embryophyta</taxon>
        <taxon>Tracheophyta</taxon>
        <taxon>Spermatophyta</taxon>
        <taxon>Magnoliopsida</taxon>
        <taxon>eudicotyledons</taxon>
        <taxon>Gunneridae</taxon>
        <taxon>Pentapetalae</taxon>
        <taxon>rosids</taxon>
        <taxon>fabids</taxon>
        <taxon>Fagales</taxon>
        <taxon>Fagaceae</taxon>
        <taxon>Quercus</taxon>
    </lineage>
</organism>
<sequence length="98" mass="11402">MACRHGHLKFKLLLGVGRRYFVKIAFMLLFQEDNRWSKVLFTLFTAEQLPKIRQRIFLFHSSPAADNFRLKNIQMIAIVADAGMLEDFRGVARLSSKD</sequence>
<proteinExistence type="predicted"/>
<dbReference type="Proteomes" id="UP000237347">
    <property type="component" value="Unassembled WGS sequence"/>
</dbReference>
<evidence type="ECO:0000313" key="2">
    <source>
        <dbReference type="Proteomes" id="UP000237347"/>
    </source>
</evidence>
<accession>A0AAW0L3B7</accession>
<dbReference type="EMBL" id="PKMF04000172">
    <property type="protein sequence ID" value="KAK7845299.1"/>
    <property type="molecule type" value="Genomic_DNA"/>
</dbReference>
<name>A0AAW0L3B7_QUESU</name>
<evidence type="ECO:0000313" key="1">
    <source>
        <dbReference type="EMBL" id="KAK7845299.1"/>
    </source>
</evidence>
<reference evidence="1 2" key="1">
    <citation type="journal article" date="2018" name="Sci. Data">
        <title>The draft genome sequence of cork oak.</title>
        <authorList>
            <person name="Ramos A.M."/>
            <person name="Usie A."/>
            <person name="Barbosa P."/>
            <person name="Barros P.M."/>
            <person name="Capote T."/>
            <person name="Chaves I."/>
            <person name="Simoes F."/>
            <person name="Abreu I."/>
            <person name="Carrasquinho I."/>
            <person name="Faro C."/>
            <person name="Guimaraes J.B."/>
            <person name="Mendonca D."/>
            <person name="Nobrega F."/>
            <person name="Rodrigues L."/>
            <person name="Saibo N.J.M."/>
            <person name="Varela M.C."/>
            <person name="Egas C."/>
            <person name="Matos J."/>
            <person name="Miguel C.M."/>
            <person name="Oliveira M.M."/>
            <person name="Ricardo C.P."/>
            <person name="Goncalves S."/>
        </authorList>
    </citation>
    <scope>NUCLEOTIDE SEQUENCE [LARGE SCALE GENOMIC DNA]</scope>
    <source>
        <strain evidence="2">cv. HL8</strain>
    </source>
</reference>
<protein>
    <submittedName>
        <fullName evidence="1">Uncharacterized protein</fullName>
    </submittedName>
</protein>